<dbReference type="SUPFAM" id="SSF54160">
    <property type="entry name" value="Chromo domain-like"/>
    <property type="match status" value="1"/>
</dbReference>
<evidence type="ECO:0000259" key="1">
    <source>
        <dbReference type="PROSITE" id="PS50013"/>
    </source>
</evidence>
<dbReference type="PANTHER" id="PTHR46585:SF1">
    <property type="entry name" value="CHROMO DOMAIN-CONTAINING PROTEIN"/>
    <property type="match status" value="1"/>
</dbReference>
<proteinExistence type="predicted"/>
<keyword evidence="4" id="KW-1185">Reference proteome</keyword>
<accession>A0A7I8XDL4</accession>
<dbReference type="Gene3D" id="2.40.50.40">
    <property type="match status" value="1"/>
</dbReference>
<gene>
    <name evidence="3" type="ORF">BXYJ_LOCUS8147</name>
</gene>
<dbReference type="InterPro" id="IPR036397">
    <property type="entry name" value="RNaseH_sf"/>
</dbReference>
<dbReference type="Gene3D" id="3.30.420.10">
    <property type="entry name" value="Ribonuclease H-like superfamily/Ribonuclease H"/>
    <property type="match status" value="1"/>
</dbReference>
<dbReference type="InterPro" id="IPR016197">
    <property type="entry name" value="Chromo-like_dom_sf"/>
</dbReference>
<dbReference type="PROSITE" id="PS50994">
    <property type="entry name" value="INTEGRASE"/>
    <property type="match status" value="1"/>
</dbReference>
<evidence type="ECO:0000259" key="2">
    <source>
        <dbReference type="PROSITE" id="PS50994"/>
    </source>
</evidence>
<comment type="caution">
    <text evidence="3">The sequence shown here is derived from an EMBL/GenBank/DDBJ whole genome shotgun (WGS) entry which is preliminary data.</text>
</comment>
<dbReference type="GO" id="GO:0003676">
    <property type="term" value="F:nucleic acid binding"/>
    <property type="evidence" value="ECO:0007669"/>
    <property type="project" value="InterPro"/>
</dbReference>
<evidence type="ECO:0000313" key="3">
    <source>
        <dbReference type="EMBL" id="CAD5224645.1"/>
    </source>
</evidence>
<dbReference type="SUPFAM" id="SSF53098">
    <property type="entry name" value="Ribonuclease H-like"/>
    <property type="match status" value="1"/>
</dbReference>
<reference evidence="3" key="1">
    <citation type="submission" date="2020-09" db="EMBL/GenBank/DDBJ databases">
        <authorList>
            <person name="Kikuchi T."/>
        </authorList>
    </citation>
    <scope>NUCLEOTIDE SEQUENCE</scope>
    <source>
        <strain evidence="3">Ka4C1</strain>
    </source>
</reference>
<feature type="domain" description="Chromo" evidence="1">
    <location>
        <begin position="246"/>
        <end position="280"/>
    </location>
</feature>
<sequence>MTDVQMDLADFQALSKYNKGYKYCLLGVDVMSRRFFACPVLSKKSSDMLKAFECMFRKMPQIPQVIFTDKGKEFVAKDVKNFLDSKNLELRHGENAEIKAAVAERGIRTLKSRLYKYFSAQNTLNWIGVLDKFINAINNTVCRSTGLKPKDINSSNWFEIWKKIYQSDSPKAKEPKFKVGDWVRISRQAGDFDKGYWNTFTDEIFKITKINRTNPITFELVDSEGEPIEGRFYTEELSLTSEDTEYRIEKILKTRLRKGIKEGFVKWIGFPSSKNSWVQL</sequence>
<dbReference type="EMBL" id="CAJFCV020000004">
    <property type="protein sequence ID" value="CAG9113481.1"/>
    <property type="molecule type" value="Genomic_DNA"/>
</dbReference>
<dbReference type="EMBL" id="CAJFDI010000004">
    <property type="protein sequence ID" value="CAD5224645.1"/>
    <property type="molecule type" value="Genomic_DNA"/>
</dbReference>
<evidence type="ECO:0000313" key="4">
    <source>
        <dbReference type="Proteomes" id="UP000659654"/>
    </source>
</evidence>
<dbReference type="PANTHER" id="PTHR46585">
    <property type="entry name" value="INTEGRASE CORE DOMAIN CONTAINING PROTEIN"/>
    <property type="match status" value="1"/>
</dbReference>
<protein>
    <submittedName>
        <fullName evidence="3">(pine wood nematode) hypothetical protein</fullName>
    </submittedName>
</protein>
<dbReference type="InterPro" id="IPR001584">
    <property type="entry name" value="Integrase_cat-core"/>
</dbReference>
<name>A0A7I8XDL4_BURXY</name>
<organism evidence="3 4">
    <name type="scientific">Bursaphelenchus xylophilus</name>
    <name type="common">Pinewood nematode worm</name>
    <name type="synonym">Aphelenchoides xylophilus</name>
    <dbReference type="NCBI Taxonomy" id="6326"/>
    <lineage>
        <taxon>Eukaryota</taxon>
        <taxon>Metazoa</taxon>
        <taxon>Ecdysozoa</taxon>
        <taxon>Nematoda</taxon>
        <taxon>Chromadorea</taxon>
        <taxon>Rhabditida</taxon>
        <taxon>Tylenchina</taxon>
        <taxon>Tylenchomorpha</taxon>
        <taxon>Aphelenchoidea</taxon>
        <taxon>Aphelenchoididae</taxon>
        <taxon>Bursaphelenchus</taxon>
    </lineage>
</organism>
<dbReference type="AlphaFoldDB" id="A0A7I8XDL4"/>
<dbReference type="InterPro" id="IPR000953">
    <property type="entry name" value="Chromo/chromo_shadow_dom"/>
</dbReference>
<dbReference type="GO" id="GO:0015074">
    <property type="term" value="P:DNA integration"/>
    <property type="evidence" value="ECO:0007669"/>
    <property type="project" value="InterPro"/>
</dbReference>
<dbReference type="Proteomes" id="UP000659654">
    <property type="component" value="Unassembled WGS sequence"/>
</dbReference>
<dbReference type="OrthoDB" id="5873082at2759"/>
<dbReference type="InterPro" id="IPR012337">
    <property type="entry name" value="RNaseH-like_sf"/>
</dbReference>
<dbReference type="PROSITE" id="PS50013">
    <property type="entry name" value="CHROMO_2"/>
    <property type="match status" value="1"/>
</dbReference>
<feature type="domain" description="Integrase catalytic" evidence="2">
    <location>
        <begin position="1"/>
        <end position="157"/>
    </location>
</feature>
<dbReference type="Proteomes" id="UP000582659">
    <property type="component" value="Unassembled WGS sequence"/>
</dbReference>
<dbReference type="Pfam" id="PF00665">
    <property type="entry name" value="rve"/>
    <property type="match status" value="1"/>
</dbReference>